<dbReference type="CDD" id="cd05233">
    <property type="entry name" value="SDR_c"/>
    <property type="match status" value="1"/>
</dbReference>
<dbReference type="Pfam" id="PF00106">
    <property type="entry name" value="adh_short"/>
    <property type="match status" value="1"/>
</dbReference>
<evidence type="ECO:0000259" key="4">
    <source>
        <dbReference type="SMART" id="SM00822"/>
    </source>
</evidence>
<feature type="domain" description="Ketoreductase" evidence="4">
    <location>
        <begin position="5"/>
        <end position="178"/>
    </location>
</feature>
<evidence type="ECO:0000256" key="3">
    <source>
        <dbReference type="RuleBase" id="RU000363"/>
    </source>
</evidence>
<evidence type="ECO:0000313" key="6">
    <source>
        <dbReference type="Proteomes" id="UP000186465"/>
    </source>
</evidence>
<comment type="caution">
    <text evidence="5">The sequence shown here is derived from an EMBL/GenBank/DDBJ whole genome shotgun (WGS) entry which is preliminary data.</text>
</comment>
<dbReference type="InterPro" id="IPR036291">
    <property type="entry name" value="NAD(P)-bd_dom_sf"/>
</dbReference>
<gene>
    <name evidence="5" type="ORF">BM477_03825</name>
</gene>
<dbReference type="Proteomes" id="UP000186465">
    <property type="component" value="Unassembled WGS sequence"/>
</dbReference>
<dbReference type="PROSITE" id="PS00061">
    <property type="entry name" value="ADH_SHORT"/>
    <property type="match status" value="1"/>
</dbReference>
<dbReference type="SUPFAM" id="SSF51735">
    <property type="entry name" value="NAD(P)-binding Rossmann-fold domains"/>
    <property type="match status" value="1"/>
</dbReference>
<reference evidence="6" key="1">
    <citation type="submission" date="2016-11" db="EMBL/GenBank/DDBJ databases">
        <title>Actinomyces gypaetusis sp. nov. isolated from Gypaetus barbatus in Qinghai Tibet Plateau China.</title>
        <authorList>
            <person name="Meng X."/>
        </authorList>
    </citation>
    <scope>NUCLEOTIDE SEQUENCE [LARGE SCALE GENOMIC DNA]</scope>
    <source>
        <strain evidence="6">DSM 15383</strain>
    </source>
</reference>
<dbReference type="InterPro" id="IPR020904">
    <property type="entry name" value="Sc_DH/Rdtase_CS"/>
</dbReference>
<dbReference type="InterPro" id="IPR057326">
    <property type="entry name" value="KR_dom"/>
</dbReference>
<dbReference type="InterPro" id="IPR002347">
    <property type="entry name" value="SDR_fam"/>
</dbReference>
<dbReference type="SMART" id="SM00822">
    <property type="entry name" value="PKS_KR"/>
    <property type="match status" value="1"/>
</dbReference>
<keyword evidence="2" id="KW-0560">Oxidoreductase</keyword>
<dbReference type="EMBL" id="MPDM01000003">
    <property type="protein sequence ID" value="OKL50104.1"/>
    <property type="molecule type" value="Genomic_DNA"/>
</dbReference>
<organism evidence="5 6">
    <name type="scientific">Boudabousia marimammalium</name>
    <dbReference type="NCBI Taxonomy" id="156892"/>
    <lineage>
        <taxon>Bacteria</taxon>
        <taxon>Bacillati</taxon>
        <taxon>Actinomycetota</taxon>
        <taxon>Actinomycetes</taxon>
        <taxon>Actinomycetales</taxon>
        <taxon>Actinomycetaceae</taxon>
        <taxon>Boudabousia</taxon>
    </lineage>
</organism>
<dbReference type="Gene3D" id="3.40.50.720">
    <property type="entry name" value="NAD(P)-binding Rossmann-like Domain"/>
    <property type="match status" value="1"/>
</dbReference>
<dbReference type="OrthoDB" id="517007at2"/>
<dbReference type="AlphaFoldDB" id="A0A1Q5PRB1"/>
<dbReference type="STRING" id="156892.BM477_03825"/>
<evidence type="ECO:0000256" key="1">
    <source>
        <dbReference type="ARBA" id="ARBA00006484"/>
    </source>
</evidence>
<dbReference type="PANTHER" id="PTHR44196">
    <property type="entry name" value="DEHYDROGENASE/REDUCTASE SDR FAMILY MEMBER 7B"/>
    <property type="match status" value="1"/>
</dbReference>
<dbReference type="NCBIfam" id="NF006073">
    <property type="entry name" value="PRK08219.1"/>
    <property type="match status" value="1"/>
</dbReference>
<name>A0A1Q5PRB1_9ACTO</name>
<accession>A0A1Q5PRB1</accession>
<dbReference type="PRINTS" id="PR00081">
    <property type="entry name" value="GDHRDH"/>
</dbReference>
<comment type="similarity">
    <text evidence="1 3">Belongs to the short-chain dehydrogenases/reductases (SDR) family.</text>
</comment>
<protein>
    <submittedName>
        <fullName evidence="5">Short chain dehydrogenase</fullName>
    </submittedName>
</protein>
<dbReference type="PANTHER" id="PTHR44196:SF1">
    <property type="entry name" value="DEHYDROGENASE_REDUCTASE SDR FAMILY MEMBER 7B"/>
    <property type="match status" value="1"/>
</dbReference>
<evidence type="ECO:0000256" key="2">
    <source>
        <dbReference type="ARBA" id="ARBA00023002"/>
    </source>
</evidence>
<proteinExistence type="inferred from homology"/>
<dbReference type="GO" id="GO:0016020">
    <property type="term" value="C:membrane"/>
    <property type="evidence" value="ECO:0007669"/>
    <property type="project" value="TreeGrafter"/>
</dbReference>
<dbReference type="GO" id="GO:0016491">
    <property type="term" value="F:oxidoreductase activity"/>
    <property type="evidence" value="ECO:0007669"/>
    <property type="project" value="UniProtKB-KW"/>
</dbReference>
<sequence>MSSRPVAVITGASRGIGAAIALELSPTYQLVLLGRDEDALRSVAQKCEYAQYHCLDITHPQQLAELAGTLQRVDVLVNNAGVAHFSPVVDTTWENWQSSFTVNVFAVAQLTALLLPQLRSSHGDIIMINSGAGKFSGPGMAVYAGTKHALHALTVALREEERGKVRVTAIHPGRVDTDMQRALQAGKAYDKSEHVSVQSIAKAVHFALEATDECTVEEINVRPVVKQVHG</sequence>
<keyword evidence="6" id="KW-1185">Reference proteome</keyword>
<dbReference type="PRINTS" id="PR00080">
    <property type="entry name" value="SDRFAMILY"/>
</dbReference>
<evidence type="ECO:0000313" key="5">
    <source>
        <dbReference type="EMBL" id="OKL50104.1"/>
    </source>
</evidence>